<feature type="compositionally biased region" description="Basic and acidic residues" evidence="1">
    <location>
        <begin position="433"/>
        <end position="448"/>
    </location>
</feature>
<protein>
    <submittedName>
        <fullName evidence="2">Uncharacterized protein</fullName>
    </submittedName>
</protein>
<evidence type="ECO:0000313" key="2">
    <source>
        <dbReference type="EMBL" id="KAH3681262.1"/>
    </source>
</evidence>
<gene>
    <name evidence="2" type="ORF">WICPIJ_007767</name>
</gene>
<name>A0A9P8PZW9_WICPI</name>
<dbReference type="Proteomes" id="UP000774326">
    <property type="component" value="Unassembled WGS sequence"/>
</dbReference>
<dbReference type="AlphaFoldDB" id="A0A9P8PZW9"/>
<reference evidence="2" key="2">
    <citation type="submission" date="2021-01" db="EMBL/GenBank/DDBJ databases">
        <authorList>
            <person name="Schikora-Tamarit M.A."/>
        </authorList>
    </citation>
    <scope>NUCLEOTIDE SEQUENCE</scope>
    <source>
        <strain evidence="2">CBS2887</strain>
    </source>
</reference>
<accession>A0A9P8PZW9</accession>
<dbReference type="EMBL" id="JAEUBG010004506">
    <property type="protein sequence ID" value="KAH3681262.1"/>
    <property type="molecule type" value="Genomic_DNA"/>
</dbReference>
<proteinExistence type="predicted"/>
<feature type="region of interest" description="Disordered" evidence="1">
    <location>
        <begin position="430"/>
        <end position="449"/>
    </location>
</feature>
<sequence length="481" mass="55507">MAKTQENKQRVKHPHNPWVYKPGKYHAANTMYVINGVKEDGNYMDTFDAKIWHTIFLHLDSYETIYELVLNHNHDPISSANFIQSQLSECCPTMYQGLVNYLGSFGIIPLHIHFTSSREELIRLYKESVDLKEGLCYYSGLGTLGTPFHKSDGVNFLNGHSEWANWLLMNPDYIEIPVGDGIDRRWDTDRFKFLLELTHTAVIQVHSYELPADKKPGDIASLADWHMDKVRNILLNDPKYIPQVQLAAGWRTDELPFRLNLEIIEDHSTILRNVQSPPDQLFSALFPCNGKDIKLKYLKKISEWQVNVDSSRRPILRTAVPPRGKNQSGRYPINYHSSTIDLILKQDTSMIQIKAVSNAAYQVWKYSQQFTSRMIKAHEEGPAKPFRVLNSDVHFDLTSSKRDQLTFLRACFQNTSLDYYKVKQIQLSDEEGSDHAGDQEAVHDEKMKSQITESDLIRTKSRQPVVAFKKRVDCVRFRLTG</sequence>
<keyword evidence="3" id="KW-1185">Reference proteome</keyword>
<reference evidence="2" key="1">
    <citation type="journal article" date="2021" name="Open Biol.">
        <title>Shared evolutionary footprints suggest mitochondrial oxidative damage underlies multiple complex I losses in fungi.</title>
        <authorList>
            <person name="Schikora-Tamarit M.A."/>
            <person name="Marcet-Houben M."/>
            <person name="Nosek J."/>
            <person name="Gabaldon T."/>
        </authorList>
    </citation>
    <scope>NUCLEOTIDE SEQUENCE</scope>
    <source>
        <strain evidence="2">CBS2887</strain>
    </source>
</reference>
<evidence type="ECO:0000256" key="1">
    <source>
        <dbReference type="SAM" id="MobiDB-lite"/>
    </source>
</evidence>
<organism evidence="2 3">
    <name type="scientific">Wickerhamomyces pijperi</name>
    <name type="common">Yeast</name>
    <name type="synonym">Pichia pijperi</name>
    <dbReference type="NCBI Taxonomy" id="599730"/>
    <lineage>
        <taxon>Eukaryota</taxon>
        <taxon>Fungi</taxon>
        <taxon>Dikarya</taxon>
        <taxon>Ascomycota</taxon>
        <taxon>Saccharomycotina</taxon>
        <taxon>Saccharomycetes</taxon>
        <taxon>Phaffomycetales</taxon>
        <taxon>Wickerhamomycetaceae</taxon>
        <taxon>Wickerhamomyces</taxon>
    </lineage>
</organism>
<evidence type="ECO:0000313" key="3">
    <source>
        <dbReference type="Proteomes" id="UP000774326"/>
    </source>
</evidence>
<comment type="caution">
    <text evidence="2">The sequence shown here is derived from an EMBL/GenBank/DDBJ whole genome shotgun (WGS) entry which is preliminary data.</text>
</comment>